<sequence length="146" mass="15808">MPAGRPNRGFTIPERNHIVSEYGDFSMGHESGELEQLHQEAGSEQDYNSQFGVFAQDHSAAESTDFETGKHVEFTGADGSHYESTDYTNYSNDSEESDSVFAAQGSESSHFAEYSQLDALRAQFESNFAEGTQISGGEGGLSIASS</sequence>
<dbReference type="Proteomes" id="UP001500620">
    <property type="component" value="Unassembled WGS sequence"/>
</dbReference>
<name>A0ABP8DQD6_9ACTN</name>
<gene>
    <name evidence="2" type="ORF">GCM10022255_095590</name>
</gene>
<evidence type="ECO:0000313" key="3">
    <source>
        <dbReference type="Proteomes" id="UP001500620"/>
    </source>
</evidence>
<feature type="region of interest" description="Disordered" evidence="1">
    <location>
        <begin position="74"/>
        <end position="105"/>
    </location>
</feature>
<protein>
    <submittedName>
        <fullName evidence="2">Uncharacterized protein</fullName>
    </submittedName>
</protein>
<organism evidence="2 3">
    <name type="scientific">Dactylosporangium darangshiense</name>
    <dbReference type="NCBI Taxonomy" id="579108"/>
    <lineage>
        <taxon>Bacteria</taxon>
        <taxon>Bacillati</taxon>
        <taxon>Actinomycetota</taxon>
        <taxon>Actinomycetes</taxon>
        <taxon>Micromonosporales</taxon>
        <taxon>Micromonosporaceae</taxon>
        <taxon>Dactylosporangium</taxon>
    </lineage>
</organism>
<feature type="region of interest" description="Disordered" evidence="1">
    <location>
        <begin position="24"/>
        <end position="46"/>
    </location>
</feature>
<proteinExistence type="predicted"/>
<reference evidence="3" key="1">
    <citation type="journal article" date="2019" name="Int. J. Syst. Evol. Microbiol.">
        <title>The Global Catalogue of Microorganisms (GCM) 10K type strain sequencing project: providing services to taxonomists for standard genome sequencing and annotation.</title>
        <authorList>
            <consortium name="The Broad Institute Genomics Platform"/>
            <consortium name="The Broad Institute Genome Sequencing Center for Infectious Disease"/>
            <person name="Wu L."/>
            <person name="Ma J."/>
        </authorList>
    </citation>
    <scope>NUCLEOTIDE SEQUENCE [LARGE SCALE GENOMIC DNA]</scope>
    <source>
        <strain evidence="3">JCM 17441</strain>
    </source>
</reference>
<evidence type="ECO:0000256" key="1">
    <source>
        <dbReference type="SAM" id="MobiDB-lite"/>
    </source>
</evidence>
<accession>A0ABP8DQD6</accession>
<evidence type="ECO:0000313" key="2">
    <source>
        <dbReference type="EMBL" id="GAA4261740.1"/>
    </source>
</evidence>
<dbReference type="EMBL" id="BAABAT010000047">
    <property type="protein sequence ID" value="GAA4261740.1"/>
    <property type="molecule type" value="Genomic_DNA"/>
</dbReference>
<keyword evidence="3" id="KW-1185">Reference proteome</keyword>
<comment type="caution">
    <text evidence="2">The sequence shown here is derived from an EMBL/GenBank/DDBJ whole genome shotgun (WGS) entry which is preliminary data.</text>
</comment>